<dbReference type="PANTHER" id="PTHR45615:SF66">
    <property type="entry name" value="CARD DOMAIN-CONTAINING PROTEIN"/>
    <property type="match status" value="1"/>
</dbReference>
<name>A0A316Z1A5_9BASI</name>
<evidence type="ECO:0000256" key="1">
    <source>
        <dbReference type="SAM" id="Coils"/>
    </source>
</evidence>
<feature type="compositionally biased region" description="Polar residues" evidence="2">
    <location>
        <begin position="928"/>
        <end position="941"/>
    </location>
</feature>
<keyword evidence="1" id="KW-0175">Coiled coil</keyword>
<feature type="coiled-coil region" evidence="1">
    <location>
        <begin position="600"/>
        <end position="777"/>
    </location>
</feature>
<evidence type="ECO:0000313" key="3">
    <source>
        <dbReference type="EMBL" id="PWN94864.1"/>
    </source>
</evidence>
<dbReference type="EMBL" id="KZ819308">
    <property type="protein sequence ID" value="PWN94864.1"/>
    <property type="molecule type" value="Genomic_DNA"/>
</dbReference>
<feature type="coiled-coil region" evidence="1">
    <location>
        <begin position="959"/>
        <end position="1017"/>
    </location>
</feature>
<dbReference type="Proteomes" id="UP000245946">
    <property type="component" value="Unassembled WGS sequence"/>
</dbReference>
<evidence type="ECO:0000256" key="2">
    <source>
        <dbReference type="SAM" id="MobiDB-lite"/>
    </source>
</evidence>
<evidence type="ECO:0000313" key="4">
    <source>
        <dbReference type="Proteomes" id="UP000245946"/>
    </source>
</evidence>
<feature type="compositionally biased region" description="Basic and acidic residues" evidence="2">
    <location>
        <begin position="329"/>
        <end position="338"/>
    </location>
</feature>
<organism evidence="3 4">
    <name type="scientific">Tilletiopsis washingtonensis</name>
    <dbReference type="NCBI Taxonomy" id="58919"/>
    <lineage>
        <taxon>Eukaryota</taxon>
        <taxon>Fungi</taxon>
        <taxon>Dikarya</taxon>
        <taxon>Basidiomycota</taxon>
        <taxon>Ustilaginomycotina</taxon>
        <taxon>Exobasidiomycetes</taxon>
        <taxon>Entylomatales</taxon>
        <taxon>Entylomatales incertae sedis</taxon>
        <taxon>Tilletiopsis</taxon>
    </lineage>
</organism>
<feature type="coiled-coil region" evidence="1">
    <location>
        <begin position="118"/>
        <end position="145"/>
    </location>
</feature>
<feature type="region of interest" description="Disordered" evidence="2">
    <location>
        <begin position="192"/>
        <end position="238"/>
    </location>
</feature>
<reference evidence="3 4" key="1">
    <citation type="journal article" date="2018" name="Mol. Biol. Evol.">
        <title>Broad Genomic Sampling Reveals a Smut Pathogenic Ancestry of the Fungal Clade Ustilaginomycotina.</title>
        <authorList>
            <person name="Kijpornyongpan T."/>
            <person name="Mondo S.J."/>
            <person name="Barry K."/>
            <person name="Sandor L."/>
            <person name="Lee J."/>
            <person name="Lipzen A."/>
            <person name="Pangilinan J."/>
            <person name="LaButti K."/>
            <person name="Hainaut M."/>
            <person name="Henrissat B."/>
            <person name="Grigoriev I.V."/>
            <person name="Spatafora J.W."/>
            <person name="Aime M.C."/>
        </authorList>
    </citation>
    <scope>NUCLEOTIDE SEQUENCE [LARGE SCALE GENOMIC DNA]</scope>
    <source>
        <strain evidence="3 4">MCA 4186</strain>
    </source>
</reference>
<keyword evidence="4" id="KW-1185">Reference proteome</keyword>
<feature type="region of interest" description="Disordered" evidence="2">
    <location>
        <begin position="429"/>
        <end position="453"/>
    </location>
</feature>
<sequence>MSIFGGADDGEVARMKKTLRQQDMNISNLQSQNAAQLAELATLRTTVSSLSSQLATETQRAIAAEEAGARAKSEIERGKLQVANLEAALTAAKRVEADSQKGRRREEVERERTFGHVAKESEEERKALEAKVRTLEAAISLKDEELRRQNEPVASGSRRHARLDPAARALALENEVLALKAENSRLIATASASTVPLPPSPRQEHGGFFGSEGAAPRRRARRSSVSGPSAAAPSSSGEVAALRLEVDSLSGDLSKASERAAKAEREALKISNELIAAQRSASTAASEAKEVAADLRQELQWARQEADAMRRELDGGVKRPTPTGAPDPKLQKEVESLRLRIEEQDARVERLETELEAANQRAEAAEAAAAAAEAERASAASASASASPQLAQAEAAAPAAPQSETRALRELRRELNAAVQARDTLRSEVTELEDEVERLTAGGATAGPSERDLQKLQTRVVELEAEVAAAQTSLDLANAERDEAFQAAAAAAASSADVEAWQAERTSLVQERENAVLEVEQTKSELERLRQEAACGLSRSEEATAQLAELQTKLSDAEAARDAASAALAAAQAALAEELASVRAELETSIAGAGESQQRLAALEAELETRATALLEAEQRASAAEQRVAEQDAGLQTKLDEAQAEIRQLTSAVEALDLAKFGAEHEAQQAVEARDTAVADAQAAKERLAELEATIASQSADTTASEALERASMQLEATQGELQAAQTLVAEREADVEQWSSMASELEVQLQTSSDQVARLQQAATEAELELDVLRSNVASGSETQQKLEQLRLELAARNEQLGEVVPALRKREAELTSAKRRVQRLASTVRSAFAAGAGALGDESMLRGDMSMSFAACADESTFFATPGGRASSRSFETDLFDEIDQVKQHIEDASRRMDFQRVETEMQLRRARTEIQANAALAETASVPTQDSGNVSVESAGTEMPRQRSVTPQSEPLPDLATELAAKRAQLESLQARREAAALSQASAAATVEYVAKLEARVAAHQAEIRDYLQRRSTVRPSS</sequence>
<dbReference type="STRING" id="58919.A0A316Z1A5"/>
<feature type="region of interest" description="Disordered" evidence="2">
    <location>
        <begin position="306"/>
        <end position="338"/>
    </location>
</feature>
<dbReference type="OrthoDB" id="10255344at2759"/>
<gene>
    <name evidence="3" type="ORF">FA09DRAFT_161565</name>
</gene>
<feature type="region of interest" description="Disordered" evidence="2">
    <location>
        <begin position="926"/>
        <end position="958"/>
    </location>
</feature>
<protein>
    <submittedName>
        <fullName evidence="3">Uncharacterized protein</fullName>
    </submittedName>
</protein>
<feature type="coiled-coil region" evidence="1">
    <location>
        <begin position="509"/>
        <end position="574"/>
    </location>
</feature>
<feature type="compositionally biased region" description="Basic and acidic residues" evidence="2">
    <location>
        <begin position="306"/>
        <end position="317"/>
    </location>
</feature>
<dbReference type="GeneID" id="37266786"/>
<dbReference type="AlphaFoldDB" id="A0A316Z1A5"/>
<feature type="compositionally biased region" description="Low complexity" evidence="2">
    <location>
        <begin position="223"/>
        <end position="238"/>
    </location>
</feature>
<dbReference type="Gene3D" id="1.10.287.1490">
    <property type="match status" value="1"/>
</dbReference>
<proteinExistence type="predicted"/>
<dbReference type="RefSeq" id="XP_025595143.1">
    <property type="nucleotide sequence ID" value="XM_025739240.1"/>
</dbReference>
<accession>A0A316Z1A5</accession>
<dbReference type="PANTHER" id="PTHR45615">
    <property type="entry name" value="MYOSIN HEAVY CHAIN, NON-MUSCLE"/>
    <property type="match status" value="1"/>
</dbReference>